<dbReference type="RefSeq" id="WP_204196621.1">
    <property type="nucleotide sequence ID" value="NZ_JAFEMC010000002.1"/>
</dbReference>
<dbReference type="Proteomes" id="UP000763641">
    <property type="component" value="Unassembled WGS sequence"/>
</dbReference>
<evidence type="ECO:0000313" key="2">
    <source>
        <dbReference type="EMBL" id="MBM6575967.1"/>
    </source>
</evidence>
<sequence length="217" mass="23775">MLETGRIERIRPATRVRPGDAFHCPDNGDVAIVQSGALVVELMMTGGSVLPLVRYRAGDIAPVLSRLSTPAFSLGYRALELTQMSWLPSHRIDDAVRGGIARARDDLLNASMRQITYLACLPASYRLYIELLRCAQSAGDGPFAMPTHGELSARVCTTRETISRELSILRREGVLSPGKVARLLAPADLMKRIARVLNLERESDVWESFGMMPVAAA</sequence>
<dbReference type="InterPro" id="IPR036390">
    <property type="entry name" value="WH_DNA-bd_sf"/>
</dbReference>
<evidence type="ECO:0000259" key="1">
    <source>
        <dbReference type="Pfam" id="PF13545"/>
    </source>
</evidence>
<organism evidence="2 3">
    <name type="scientific">Sphingomonas longa</name>
    <dbReference type="NCBI Taxonomy" id="2778730"/>
    <lineage>
        <taxon>Bacteria</taxon>
        <taxon>Pseudomonadati</taxon>
        <taxon>Pseudomonadota</taxon>
        <taxon>Alphaproteobacteria</taxon>
        <taxon>Sphingomonadales</taxon>
        <taxon>Sphingomonadaceae</taxon>
        <taxon>Sphingomonas</taxon>
    </lineage>
</organism>
<gene>
    <name evidence="2" type="ORF">ILT43_06250</name>
</gene>
<feature type="domain" description="HTH crp-type" evidence="1">
    <location>
        <begin position="130"/>
        <end position="190"/>
    </location>
</feature>
<dbReference type="Pfam" id="PF13545">
    <property type="entry name" value="HTH_Crp_2"/>
    <property type="match status" value="1"/>
</dbReference>
<keyword evidence="3" id="KW-1185">Reference proteome</keyword>
<evidence type="ECO:0000313" key="3">
    <source>
        <dbReference type="Proteomes" id="UP000763641"/>
    </source>
</evidence>
<comment type="caution">
    <text evidence="2">The sequence shown here is derived from an EMBL/GenBank/DDBJ whole genome shotgun (WGS) entry which is preliminary data.</text>
</comment>
<dbReference type="SUPFAM" id="SSF46785">
    <property type="entry name" value="Winged helix' DNA-binding domain"/>
    <property type="match status" value="1"/>
</dbReference>
<protein>
    <submittedName>
        <fullName evidence="2">Crp/Fnr family transcriptional regulator</fullName>
    </submittedName>
</protein>
<name>A0ABS2D4X7_9SPHN</name>
<accession>A0ABS2D4X7</accession>
<dbReference type="Gene3D" id="2.60.120.10">
    <property type="entry name" value="Jelly Rolls"/>
    <property type="match status" value="1"/>
</dbReference>
<dbReference type="InterPro" id="IPR012318">
    <property type="entry name" value="HTH_CRP"/>
</dbReference>
<reference evidence="2 3" key="1">
    <citation type="submission" date="2020-12" db="EMBL/GenBank/DDBJ databases">
        <title>Sphingomonas sp.</title>
        <authorList>
            <person name="Kim M.K."/>
        </authorList>
    </citation>
    <scope>NUCLEOTIDE SEQUENCE [LARGE SCALE GENOMIC DNA]</scope>
    <source>
        <strain evidence="2 3">BT552</strain>
    </source>
</reference>
<proteinExistence type="predicted"/>
<dbReference type="EMBL" id="JAFEMC010000002">
    <property type="protein sequence ID" value="MBM6575967.1"/>
    <property type="molecule type" value="Genomic_DNA"/>
</dbReference>
<dbReference type="InterPro" id="IPR014710">
    <property type="entry name" value="RmlC-like_jellyroll"/>
</dbReference>